<accession>A0A2V4AP09</accession>
<evidence type="ECO:0008006" key="4">
    <source>
        <dbReference type="Google" id="ProtNLM"/>
    </source>
</evidence>
<dbReference type="EMBL" id="MASW01000005">
    <property type="protein sequence ID" value="PXY22436.1"/>
    <property type="molecule type" value="Genomic_DNA"/>
</dbReference>
<protein>
    <recommendedName>
        <fullName evidence="4">DUF3558 domain-containing protein</fullName>
    </recommendedName>
</protein>
<proteinExistence type="predicted"/>
<evidence type="ECO:0000256" key="1">
    <source>
        <dbReference type="SAM" id="MobiDB-lite"/>
    </source>
</evidence>
<name>A0A2V4AP09_9PSEU</name>
<reference evidence="2 3" key="1">
    <citation type="submission" date="2016-07" db="EMBL/GenBank/DDBJ databases">
        <title>Draft genome sequence of Prauserella muralis DSM 45305, isolated from a mould-covered wall in an indoor environment.</title>
        <authorList>
            <person name="Ruckert C."/>
            <person name="Albersmeier A."/>
            <person name="Jiang C.-L."/>
            <person name="Jiang Y."/>
            <person name="Kalinowski J."/>
            <person name="Schneider O."/>
            <person name="Winkler A."/>
            <person name="Zotchev S.B."/>
        </authorList>
    </citation>
    <scope>NUCLEOTIDE SEQUENCE [LARGE SCALE GENOMIC DNA]</scope>
    <source>
        <strain evidence="2 3">DSM 45305</strain>
    </source>
</reference>
<organism evidence="2 3">
    <name type="scientific">Prauserella muralis</name>
    <dbReference type="NCBI Taxonomy" id="588067"/>
    <lineage>
        <taxon>Bacteria</taxon>
        <taxon>Bacillati</taxon>
        <taxon>Actinomycetota</taxon>
        <taxon>Actinomycetes</taxon>
        <taxon>Pseudonocardiales</taxon>
        <taxon>Pseudonocardiaceae</taxon>
        <taxon>Prauserella</taxon>
    </lineage>
</organism>
<sequence>MIIVAAFTVAGLTGCADRPNDLDTYYDETTTRAAQPRSAPSATASRPGTEPAPASPTVDEVALAETAGAAVLTAEDVAAEGVRPAAPAPVASGCLAEVPRGLSPAGSRDARWEYPTGSALEQLVSVYPDARAADVLAARVRCAGQELAVPAQPGIDGQSAWCEGATCAVLLAGGTVLSGIQVTAGDAQRAAEAVRRLAPVAAARLADSAASP</sequence>
<dbReference type="AlphaFoldDB" id="A0A2V4AP09"/>
<evidence type="ECO:0000313" key="2">
    <source>
        <dbReference type="EMBL" id="PXY22436.1"/>
    </source>
</evidence>
<comment type="caution">
    <text evidence="2">The sequence shown here is derived from an EMBL/GenBank/DDBJ whole genome shotgun (WGS) entry which is preliminary data.</text>
</comment>
<keyword evidence="3" id="KW-1185">Reference proteome</keyword>
<gene>
    <name evidence="2" type="ORF">BAY60_21520</name>
</gene>
<evidence type="ECO:0000313" key="3">
    <source>
        <dbReference type="Proteomes" id="UP000249915"/>
    </source>
</evidence>
<feature type="compositionally biased region" description="Polar residues" evidence="1">
    <location>
        <begin position="29"/>
        <end position="46"/>
    </location>
</feature>
<dbReference type="Proteomes" id="UP000249915">
    <property type="component" value="Unassembled WGS sequence"/>
</dbReference>
<feature type="region of interest" description="Disordered" evidence="1">
    <location>
        <begin position="29"/>
        <end position="57"/>
    </location>
</feature>